<dbReference type="InterPro" id="IPR014755">
    <property type="entry name" value="Cu-Rt/internalin_Ig-like"/>
</dbReference>
<keyword evidence="1" id="KW-0732">Signal</keyword>
<dbReference type="EMBL" id="BAABFU010000003">
    <property type="protein sequence ID" value="GAA4353246.1"/>
    <property type="molecule type" value="Genomic_DNA"/>
</dbReference>
<evidence type="ECO:0000259" key="3">
    <source>
        <dbReference type="Pfam" id="PF04234"/>
    </source>
</evidence>
<dbReference type="InterPro" id="IPR007348">
    <property type="entry name" value="CopC_dom"/>
</dbReference>
<dbReference type="Pfam" id="PF04234">
    <property type="entry name" value="CopC"/>
    <property type="match status" value="1"/>
</dbReference>
<evidence type="ECO:0000256" key="1">
    <source>
        <dbReference type="ARBA" id="ARBA00022729"/>
    </source>
</evidence>
<evidence type="ECO:0000256" key="2">
    <source>
        <dbReference type="ARBA" id="ARBA00023008"/>
    </source>
</evidence>
<keyword evidence="2" id="KW-0186">Copper</keyword>
<keyword evidence="5" id="KW-1185">Reference proteome</keyword>
<protein>
    <recommendedName>
        <fullName evidence="3">CopC domain-containing protein</fullName>
    </recommendedName>
</protein>
<dbReference type="InterPro" id="IPR014756">
    <property type="entry name" value="Ig_E-set"/>
</dbReference>
<proteinExistence type="predicted"/>
<reference evidence="5" key="1">
    <citation type="journal article" date="2019" name="Int. J. Syst. Evol. Microbiol.">
        <title>The Global Catalogue of Microorganisms (GCM) 10K type strain sequencing project: providing services to taxonomists for standard genome sequencing and annotation.</title>
        <authorList>
            <consortium name="The Broad Institute Genomics Platform"/>
            <consortium name="The Broad Institute Genome Sequencing Center for Infectious Disease"/>
            <person name="Wu L."/>
            <person name="Ma J."/>
        </authorList>
    </citation>
    <scope>NUCLEOTIDE SEQUENCE [LARGE SCALE GENOMIC DNA]</scope>
    <source>
        <strain evidence="5">JCM 17727</strain>
    </source>
</reference>
<dbReference type="RefSeq" id="WP_223579180.1">
    <property type="nucleotide sequence ID" value="NZ_BAABFU010000003.1"/>
</dbReference>
<name>A0ABP8I7W5_9GAMM</name>
<accession>A0ABP8I7W5</accession>
<sequence length="121" mass="13202">MKNIIYTVFVLGFVAIFNIASAHVKVVKTSPASGEALESSPSSLTFSYSKKVRLVSIKLSHAGNGEINLDYKLTYAPTAEFVIPVPELEAGKYKAEWVIMGTDSHKMNSSLSFEVLSSKEL</sequence>
<comment type="caution">
    <text evidence="4">The sequence shown here is derived from an EMBL/GenBank/DDBJ whole genome shotgun (WGS) entry which is preliminary data.</text>
</comment>
<feature type="domain" description="CopC" evidence="3">
    <location>
        <begin position="23"/>
        <end position="115"/>
    </location>
</feature>
<dbReference type="Gene3D" id="2.60.40.1220">
    <property type="match status" value="1"/>
</dbReference>
<dbReference type="Proteomes" id="UP001501294">
    <property type="component" value="Unassembled WGS sequence"/>
</dbReference>
<dbReference type="SUPFAM" id="SSF81296">
    <property type="entry name" value="E set domains"/>
    <property type="match status" value="1"/>
</dbReference>
<organism evidence="4 5">
    <name type="scientific">Kangiella taiwanensis</name>
    <dbReference type="NCBI Taxonomy" id="1079179"/>
    <lineage>
        <taxon>Bacteria</taxon>
        <taxon>Pseudomonadati</taxon>
        <taxon>Pseudomonadota</taxon>
        <taxon>Gammaproteobacteria</taxon>
        <taxon>Kangiellales</taxon>
        <taxon>Kangiellaceae</taxon>
        <taxon>Kangiella</taxon>
    </lineage>
</organism>
<evidence type="ECO:0000313" key="5">
    <source>
        <dbReference type="Proteomes" id="UP001501294"/>
    </source>
</evidence>
<gene>
    <name evidence="4" type="ORF">GCM10023150_21680</name>
</gene>
<evidence type="ECO:0000313" key="4">
    <source>
        <dbReference type="EMBL" id="GAA4353246.1"/>
    </source>
</evidence>